<feature type="non-terminal residue" evidence="2">
    <location>
        <position position="403"/>
    </location>
</feature>
<dbReference type="GeneID" id="54577859"/>
<evidence type="ECO:0000313" key="2">
    <source>
        <dbReference type="EMBL" id="KAF2240331.1"/>
    </source>
</evidence>
<proteinExistence type="predicted"/>
<protein>
    <submittedName>
        <fullName evidence="2">Uncharacterized protein</fullName>
    </submittedName>
</protein>
<keyword evidence="3" id="KW-1185">Reference proteome</keyword>
<keyword evidence="1" id="KW-0175">Coiled coil</keyword>
<gene>
    <name evidence="2" type="ORF">BU26DRAFT_442974</name>
</gene>
<dbReference type="AlphaFoldDB" id="A0A6A6HQN2"/>
<dbReference type="OrthoDB" id="3792038at2759"/>
<name>A0A6A6HQN2_9PLEO</name>
<accession>A0A6A6HQN2</accession>
<reference evidence="2" key="1">
    <citation type="journal article" date="2020" name="Stud. Mycol.">
        <title>101 Dothideomycetes genomes: a test case for predicting lifestyles and emergence of pathogens.</title>
        <authorList>
            <person name="Haridas S."/>
            <person name="Albert R."/>
            <person name="Binder M."/>
            <person name="Bloem J."/>
            <person name="Labutti K."/>
            <person name="Salamov A."/>
            <person name="Andreopoulos B."/>
            <person name="Baker S."/>
            <person name="Barry K."/>
            <person name="Bills G."/>
            <person name="Bluhm B."/>
            <person name="Cannon C."/>
            <person name="Castanera R."/>
            <person name="Culley D."/>
            <person name="Daum C."/>
            <person name="Ezra D."/>
            <person name="Gonzalez J."/>
            <person name="Henrissat B."/>
            <person name="Kuo A."/>
            <person name="Liang C."/>
            <person name="Lipzen A."/>
            <person name="Lutzoni F."/>
            <person name="Magnuson J."/>
            <person name="Mondo S."/>
            <person name="Nolan M."/>
            <person name="Ohm R."/>
            <person name="Pangilinan J."/>
            <person name="Park H.-J."/>
            <person name="Ramirez L."/>
            <person name="Alfaro M."/>
            <person name="Sun H."/>
            <person name="Tritt A."/>
            <person name="Yoshinaga Y."/>
            <person name="Zwiers L.-H."/>
            <person name="Turgeon B."/>
            <person name="Goodwin S."/>
            <person name="Spatafora J."/>
            <person name="Crous P."/>
            <person name="Grigoriev I."/>
        </authorList>
    </citation>
    <scope>NUCLEOTIDE SEQUENCE</scope>
    <source>
        <strain evidence="2">CBS 122368</strain>
    </source>
</reference>
<sequence length="403" mass="45557">MAPQPTQKLRHKSSGLRSLLGRFHEQSRETIPSLSIHSPEEPQATPPQISKFVLGFVNSMDTEQLSNFLAWFLHYDVVELPESPASWYSPMCSMEMRAWIALGAFLSKTTEYGFDLVVLDSICDRLRLRRAVVHGCLIQLSDPQKMAWTQLATIINEAKLAQNPEVETLELVQAKLHDLNELAQRIKPTEGSMFAAWRSEILERLCGFLTQVLAPRISHHRLGTTLVTNATSVQVPKEVKGGLRLNFLYEAMQQERQVPLVRYGIFPDSPPGLTPAGSSAHDEDRVSILDEDFIEQECQIERSYSVTKLRAENRALRAENAELRNKNQNLVHSNEKLARKFAMLGRVQPALYTRPDWNNSEPITPIMPDSNAHVRPQSSMLEVPLPCMRPRSLSDGDTRELSA</sequence>
<evidence type="ECO:0000256" key="1">
    <source>
        <dbReference type="SAM" id="Coils"/>
    </source>
</evidence>
<evidence type="ECO:0000313" key="3">
    <source>
        <dbReference type="Proteomes" id="UP000800094"/>
    </source>
</evidence>
<dbReference type="RefSeq" id="XP_033675335.1">
    <property type="nucleotide sequence ID" value="XM_033824529.1"/>
</dbReference>
<dbReference type="Proteomes" id="UP000800094">
    <property type="component" value="Unassembled WGS sequence"/>
</dbReference>
<feature type="coiled-coil region" evidence="1">
    <location>
        <begin position="306"/>
        <end position="340"/>
    </location>
</feature>
<organism evidence="2 3">
    <name type="scientific">Trematosphaeria pertusa</name>
    <dbReference type="NCBI Taxonomy" id="390896"/>
    <lineage>
        <taxon>Eukaryota</taxon>
        <taxon>Fungi</taxon>
        <taxon>Dikarya</taxon>
        <taxon>Ascomycota</taxon>
        <taxon>Pezizomycotina</taxon>
        <taxon>Dothideomycetes</taxon>
        <taxon>Pleosporomycetidae</taxon>
        <taxon>Pleosporales</taxon>
        <taxon>Massarineae</taxon>
        <taxon>Trematosphaeriaceae</taxon>
        <taxon>Trematosphaeria</taxon>
    </lineage>
</organism>
<dbReference type="EMBL" id="ML987220">
    <property type="protein sequence ID" value="KAF2240331.1"/>
    <property type="molecule type" value="Genomic_DNA"/>
</dbReference>